<keyword evidence="1" id="KW-0805">Transcription regulation</keyword>
<dbReference type="Proteomes" id="UP001396646">
    <property type="component" value="Unassembled WGS sequence"/>
</dbReference>
<evidence type="ECO:0000259" key="4">
    <source>
        <dbReference type="PROSITE" id="PS50995"/>
    </source>
</evidence>
<reference evidence="5 6" key="1">
    <citation type="submission" date="2024-04" db="EMBL/GenBank/DDBJ databases">
        <title>Methanococcoides sp. LMO-2.</title>
        <authorList>
            <person name="Liang L."/>
        </authorList>
    </citation>
    <scope>NUCLEOTIDE SEQUENCE [LARGE SCALE GENOMIC DNA]</scope>
    <source>
        <strain evidence="5 6">LMO-2</strain>
    </source>
</reference>
<evidence type="ECO:0000256" key="2">
    <source>
        <dbReference type="ARBA" id="ARBA00023125"/>
    </source>
</evidence>
<dbReference type="InterPro" id="IPR000835">
    <property type="entry name" value="HTH_MarR-typ"/>
</dbReference>
<keyword evidence="3" id="KW-0804">Transcription</keyword>
<dbReference type="PANTHER" id="PTHR42756">
    <property type="entry name" value="TRANSCRIPTIONAL REGULATOR, MARR"/>
    <property type="match status" value="1"/>
</dbReference>
<dbReference type="Gene3D" id="1.10.10.10">
    <property type="entry name" value="Winged helix-like DNA-binding domain superfamily/Winged helix DNA-binding domain"/>
    <property type="match status" value="1"/>
</dbReference>
<feature type="domain" description="HTH marR-type" evidence="4">
    <location>
        <begin position="1"/>
        <end position="142"/>
    </location>
</feature>
<sequence>MDDKEFIGKYISYLHRYAMIYLEKELKPYDIGSGQFSFLMHLYRMNGVNQESLSQSIKVDKATATRAIKRLVDEDYVFRQRDEEDRRSYRVFLTEKGRSIEPDMKKIAAEWQNVLLSDFDEGQRKDIMNSLETMFKNVSKLM</sequence>
<accession>A0ABU9KS31</accession>
<keyword evidence="6" id="KW-1185">Reference proteome</keyword>
<dbReference type="InterPro" id="IPR036390">
    <property type="entry name" value="WH_DNA-bd_sf"/>
</dbReference>
<evidence type="ECO:0000313" key="5">
    <source>
        <dbReference type="EMBL" id="MEL4304633.1"/>
    </source>
</evidence>
<dbReference type="InterPro" id="IPR036388">
    <property type="entry name" value="WH-like_DNA-bd_sf"/>
</dbReference>
<evidence type="ECO:0000313" key="6">
    <source>
        <dbReference type="Proteomes" id="UP001396646"/>
    </source>
</evidence>
<organism evidence="5 6">
    <name type="scientific">Methanococcoides cohabitans</name>
    <dbReference type="NCBI Taxonomy" id="3136559"/>
    <lineage>
        <taxon>Archaea</taxon>
        <taxon>Methanobacteriati</taxon>
        <taxon>Methanobacteriota</taxon>
        <taxon>Stenosarchaea group</taxon>
        <taxon>Methanomicrobia</taxon>
        <taxon>Methanosarcinales</taxon>
        <taxon>Methanosarcinaceae</taxon>
        <taxon>Methanococcoides</taxon>
    </lineage>
</organism>
<dbReference type="SMART" id="SM00347">
    <property type="entry name" value="HTH_MARR"/>
    <property type="match status" value="1"/>
</dbReference>
<dbReference type="PRINTS" id="PR00598">
    <property type="entry name" value="HTHMARR"/>
</dbReference>
<name>A0ABU9KS31_9EURY</name>
<dbReference type="PROSITE" id="PS01117">
    <property type="entry name" value="HTH_MARR_1"/>
    <property type="match status" value="1"/>
</dbReference>
<dbReference type="SUPFAM" id="SSF46785">
    <property type="entry name" value="Winged helix' DNA-binding domain"/>
    <property type="match status" value="1"/>
</dbReference>
<evidence type="ECO:0000256" key="1">
    <source>
        <dbReference type="ARBA" id="ARBA00023015"/>
    </source>
</evidence>
<dbReference type="Pfam" id="PF01047">
    <property type="entry name" value="MarR"/>
    <property type="match status" value="1"/>
</dbReference>
<comment type="caution">
    <text evidence="5">The sequence shown here is derived from an EMBL/GenBank/DDBJ whole genome shotgun (WGS) entry which is preliminary data.</text>
</comment>
<dbReference type="PROSITE" id="PS50995">
    <property type="entry name" value="HTH_MARR_2"/>
    <property type="match status" value="1"/>
</dbReference>
<dbReference type="PANTHER" id="PTHR42756:SF2">
    <property type="entry name" value="MARR FAMILY REGULATORY PROTEIN"/>
    <property type="match status" value="1"/>
</dbReference>
<dbReference type="EMBL" id="JBCAUS010000002">
    <property type="protein sequence ID" value="MEL4304633.1"/>
    <property type="molecule type" value="Genomic_DNA"/>
</dbReference>
<dbReference type="InterPro" id="IPR023187">
    <property type="entry name" value="Tscrpt_reg_MarR-type_CS"/>
</dbReference>
<evidence type="ECO:0000256" key="3">
    <source>
        <dbReference type="ARBA" id="ARBA00023163"/>
    </source>
</evidence>
<gene>
    <name evidence="5" type="ORF">WOA13_02100</name>
</gene>
<keyword evidence="2" id="KW-0238">DNA-binding</keyword>
<protein>
    <submittedName>
        <fullName evidence="5">MarR family transcriptional regulator</fullName>
    </submittedName>
</protein>
<proteinExistence type="predicted"/>
<dbReference type="RefSeq" id="WP_342126344.1">
    <property type="nucleotide sequence ID" value="NZ_JBCAUS010000002.1"/>
</dbReference>